<dbReference type="Pfam" id="PF01381">
    <property type="entry name" value="HTH_3"/>
    <property type="match status" value="1"/>
</dbReference>
<dbReference type="RefSeq" id="WP_210758683.1">
    <property type="nucleotide sequence ID" value="NZ_CP060139.1"/>
</dbReference>
<dbReference type="PROSITE" id="PS50943">
    <property type="entry name" value="HTH_CROC1"/>
    <property type="match status" value="1"/>
</dbReference>
<accession>A0A7H0VEK0</accession>
<dbReference type="Gene3D" id="1.10.260.40">
    <property type="entry name" value="lambda repressor-like DNA-binding domains"/>
    <property type="match status" value="1"/>
</dbReference>
<keyword evidence="4" id="KW-1185">Reference proteome</keyword>
<proteinExistence type="predicted"/>
<dbReference type="SMART" id="SM00530">
    <property type="entry name" value="HTH_XRE"/>
    <property type="match status" value="1"/>
</dbReference>
<dbReference type="InterPro" id="IPR001387">
    <property type="entry name" value="Cro/C1-type_HTH"/>
</dbReference>
<evidence type="ECO:0000313" key="4">
    <source>
        <dbReference type="Proteomes" id="UP000516305"/>
    </source>
</evidence>
<organism evidence="3 4">
    <name type="scientific">Croceimicrobium hydrocarbonivorans</name>
    <dbReference type="NCBI Taxonomy" id="2761580"/>
    <lineage>
        <taxon>Bacteria</taxon>
        <taxon>Pseudomonadati</taxon>
        <taxon>Bacteroidota</taxon>
        <taxon>Flavobacteriia</taxon>
        <taxon>Flavobacteriales</taxon>
        <taxon>Owenweeksiaceae</taxon>
        <taxon>Croceimicrobium</taxon>
    </lineage>
</organism>
<dbReference type="KEGG" id="chyd:H4K34_17525"/>
<protein>
    <submittedName>
        <fullName evidence="3">Helix-turn-helix transcriptional regulator</fullName>
    </submittedName>
</protein>
<sequence>MEEIAARIKELIADQGLSNKDFAQSIDVAPAIISHVLSGRNNPSLHLIQQITNVYTNVNLDYLLNGKGSMYEDQQLKDYKANEPKVPIDPKEPKEVDKAKQVSSEDEAAYSSFGLPPGARYVSEPSGAPIPYAVKDTIDNPKTEPTDKQEPEYPKEKRDSELTNVYTNVNPVPEKEIDRIIIFYRDRSFREYRPEA</sequence>
<dbReference type="SUPFAM" id="SSF47413">
    <property type="entry name" value="lambda repressor-like DNA-binding domains"/>
    <property type="match status" value="1"/>
</dbReference>
<dbReference type="Proteomes" id="UP000516305">
    <property type="component" value="Chromosome"/>
</dbReference>
<dbReference type="InterPro" id="IPR010982">
    <property type="entry name" value="Lambda_DNA-bd_dom_sf"/>
</dbReference>
<evidence type="ECO:0000259" key="2">
    <source>
        <dbReference type="PROSITE" id="PS50943"/>
    </source>
</evidence>
<dbReference type="GO" id="GO:0003677">
    <property type="term" value="F:DNA binding"/>
    <property type="evidence" value="ECO:0007669"/>
    <property type="project" value="InterPro"/>
</dbReference>
<evidence type="ECO:0000313" key="3">
    <source>
        <dbReference type="EMBL" id="QNR24148.1"/>
    </source>
</evidence>
<evidence type="ECO:0000256" key="1">
    <source>
        <dbReference type="SAM" id="MobiDB-lite"/>
    </source>
</evidence>
<dbReference type="CDD" id="cd00093">
    <property type="entry name" value="HTH_XRE"/>
    <property type="match status" value="1"/>
</dbReference>
<feature type="compositionally biased region" description="Basic and acidic residues" evidence="1">
    <location>
        <begin position="81"/>
        <end position="100"/>
    </location>
</feature>
<gene>
    <name evidence="3" type="ORF">H4K34_17525</name>
</gene>
<feature type="compositionally biased region" description="Basic and acidic residues" evidence="1">
    <location>
        <begin position="136"/>
        <end position="161"/>
    </location>
</feature>
<dbReference type="AlphaFoldDB" id="A0A7H0VEK0"/>
<dbReference type="EMBL" id="CP060139">
    <property type="protein sequence ID" value="QNR24148.1"/>
    <property type="molecule type" value="Genomic_DNA"/>
</dbReference>
<reference evidence="3 4" key="1">
    <citation type="submission" date="2020-08" db="EMBL/GenBank/DDBJ databases">
        <title>Croceimicrobium hydrocarbonivorans gen. nov., sp. nov., a novel marine bacterium isolated from a bacterial consortium that degrades polyethylene terephthalate.</title>
        <authorList>
            <person name="Liu R."/>
        </authorList>
    </citation>
    <scope>NUCLEOTIDE SEQUENCE [LARGE SCALE GENOMIC DNA]</scope>
    <source>
        <strain evidence="3 4">A20-9</strain>
    </source>
</reference>
<feature type="domain" description="HTH cro/C1-type" evidence="2">
    <location>
        <begin position="8"/>
        <end position="63"/>
    </location>
</feature>
<name>A0A7H0VEK0_9FLAO</name>
<feature type="region of interest" description="Disordered" evidence="1">
    <location>
        <begin position="81"/>
        <end position="164"/>
    </location>
</feature>